<feature type="transmembrane region" description="Helical" evidence="8">
    <location>
        <begin position="69"/>
        <end position="89"/>
    </location>
</feature>
<dbReference type="Pfam" id="PF00939">
    <property type="entry name" value="Na_sulph_symp"/>
    <property type="match status" value="1"/>
</dbReference>
<evidence type="ECO:0000256" key="7">
    <source>
        <dbReference type="ARBA" id="ARBA00031174"/>
    </source>
</evidence>
<dbReference type="PANTHER" id="PTHR10283:SF82">
    <property type="entry name" value="SOLUTE CARRIER FAMILY 13 MEMBER 2"/>
    <property type="match status" value="1"/>
</dbReference>
<comment type="similarity">
    <text evidence="2">Belongs to the SLC13A/DASS transporter (TC 2.A.47) family. NADC subfamily.</text>
</comment>
<feature type="transmembrane region" description="Helical" evidence="8">
    <location>
        <begin position="455"/>
        <end position="475"/>
    </location>
</feature>
<dbReference type="EMBL" id="JBHSDK010000061">
    <property type="protein sequence ID" value="MFC4337964.1"/>
    <property type="molecule type" value="Genomic_DNA"/>
</dbReference>
<evidence type="ECO:0000256" key="1">
    <source>
        <dbReference type="ARBA" id="ARBA00004141"/>
    </source>
</evidence>
<dbReference type="PANTHER" id="PTHR10283">
    <property type="entry name" value="SOLUTE CARRIER FAMILY 13 MEMBER"/>
    <property type="match status" value="1"/>
</dbReference>
<feature type="transmembrane region" description="Helical" evidence="8">
    <location>
        <begin position="487"/>
        <end position="509"/>
    </location>
</feature>
<feature type="transmembrane region" description="Helical" evidence="8">
    <location>
        <begin position="149"/>
        <end position="167"/>
    </location>
</feature>
<gene>
    <name evidence="9" type="ORF">ACFPET_22480</name>
</gene>
<name>A0ABV8U4B0_9ACTN</name>
<evidence type="ECO:0000256" key="3">
    <source>
        <dbReference type="ARBA" id="ARBA00020150"/>
    </source>
</evidence>
<evidence type="ECO:0000256" key="2">
    <source>
        <dbReference type="ARBA" id="ARBA00006772"/>
    </source>
</evidence>
<feature type="transmembrane region" description="Helical" evidence="8">
    <location>
        <begin position="201"/>
        <end position="220"/>
    </location>
</feature>
<keyword evidence="10" id="KW-1185">Reference proteome</keyword>
<keyword evidence="5 8" id="KW-1133">Transmembrane helix</keyword>
<organism evidence="9 10">
    <name type="scientific">Salininema proteolyticum</name>
    <dbReference type="NCBI Taxonomy" id="1607685"/>
    <lineage>
        <taxon>Bacteria</taxon>
        <taxon>Bacillati</taxon>
        <taxon>Actinomycetota</taxon>
        <taxon>Actinomycetes</taxon>
        <taxon>Glycomycetales</taxon>
        <taxon>Glycomycetaceae</taxon>
        <taxon>Salininema</taxon>
    </lineage>
</organism>
<feature type="transmembrane region" description="Helical" evidence="8">
    <location>
        <begin position="46"/>
        <end position="62"/>
    </location>
</feature>
<evidence type="ECO:0000256" key="4">
    <source>
        <dbReference type="ARBA" id="ARBA00022692"/>
    </source>
</evidence>
<keyword evidence="4 8" id="KW-0812">Transmembrane</keyword>
<accession>A0ABV8U4B0</accession>
<feature type="transmembrane region" description="Helical" evidence="8">
    <location>
        <begin position="240"/>
        <end position="262"/>
    </location>
</feature>
<feature type="transmembrane region" description="Helical" evidence="8">
    <location>
        <begin position="395"/>
        <end position="416"/>
    </location>
</feature>
<evidence type="ECO:0000256" key="6">
    <source>
        <dbReference type="ARBA" id="ARBA00023136"/>
    </source>
</evidence>
<feature type="transmembrane region" description="Helical" evidence="8">
    <location>
        <begin position="363"/>
        <end position="383"/>
    </location>
</feature>
<feature type="transmembrane region" description="Helical" evidence="8">
    <location>
        <begin position="428"/>
        <end position="449"/>
    </location>
</feature>
<dbReference type="InterPro" id="IPR001898">
    <property type="entry name" value="SLC13A/DASS"/>
</dbReference>
<evidence type="ECO:0000313" key="10">
    <source>
        <dbReference type="Proteomes" id="UP001595823"/>
    </source>
</evidence>
<feature type="transmembrane region" description="Helical" evidence="8">
    <location>
        <begin position="173"/>
        <end position="189"/>
    </location>
</feature>
<protein>
    <recommendedName>
        <fullName evidence="3">Sodium-dependent dicarboxylate transporter SdcS</fullName>
    </recommendedName>
    <alternativeName>
        <fullName evidence="7">Na(+)/dicarboxylate symporter</fullName>
    </alternativeName>
</protein>
<feature type="transmembrane region" description="Helical" evidence="8">
    <location>
        <begin position="334"/>
        <end position="351"/>
    </location>
</feature>
<reference evidence="10" key="1">
    <citation type="journal article" date="2019" name="Int. J. Syst. Evol. Microbiol.">
        <title>The Global Catalogue of Microorganisms (GCM) 10K type strain sequencing project: providing services to taxonomists for standard genome sequencing and annotation.</title>
        <authorList>
            <consortium name="The Broad Institute Genomics Platform"/>
            <consortium name="The Broad Institute Genome Sequencing Center for Infectious Disease"/>
            <person name="Wu L."/>
            <person name="Ma J."/>
        </authorList>
    </citation>
    <scope>NUCLEOTIDE SEQUENCE [LARGE SCALE GENOMIC DNA]</scope>
    <source>
        <strain evidence="10">IBRC-M 10908</strain>
    </source>
</reference>
<evidence type="ECO:0000313" key="9">
    <source>
        <dbReference type="EMBL" id="MFC4337964.1"/>
    </source>
</evidence>
<feature type="transmembrane region" description="Helical" evidence="8">
    <location>
        <begin position="295"/>
        <end position="314"/>
    </location>
</feature>
<feature type="transmembrane region" description="Helical" evidence="8">
    <location>
        <begin position="109"/>
        <end position="128"/>
    </location>
</feature>
<evidence type="ECO:0000256" key="5">
    <source>
        <dbReference type="ARBA" id="ARBA00022989"/>
    </source>
</evidence>
<dbReference type="Proteomes" id="UP001595823">
    <property type="component" value="Unassembled WGS sequence"/>
</dbReference>
<keyword evidence="6 8" id="KW-0472">Membrane</keyword>
<evidence type="ECO:0000256" key="8">
    <source>
        <dbReference type="SAM" id="Phobius"/>
    </source>
</evidence>
<comment type="subcellular location">
    <subcellularLocation>
        <location evidence="1">Membrane</location>
        <topology evidence="1">Multi-pass membrane protein</topology>
    </subcellularLocation>
</comment>
<feature type="transmembrane region" description="Helical" evidence="8">
    <location>
        <begin position="23"/>
        <end position="40"/>
    </location>
</feature>
<dbReference type="RefSeq" id="WP_380625485.1">
    <property type="nucleotide sequence ID" value="NZ_JBHSDK010000061.1"/>
</dbReference>
<proteinExistence type="inferred from homology"/>
<dbReference type="NCBIfam" id="TIGR00785">
    <property type="entry name" value="dass"/>
    <property type="match status" value="1"/>
</dbReference>
<sequence>MSTKTETPADAPAETAREPRHRIIGLTAGPIAAVLTYLVLPDSLNPAGQFVASVAVLMAVWWMTEAIPLAATALLPLVILPFTPVVEIGEDGTATVTADRVGVAAIAPSYGHKIIFLFLSGFVIALAMQKWNLHRRFALAVISRVGSRSTAIVGGFMLACALLSMWVSNTATTLILLPVALAVIGLASVDGRQDRKFATALLLGVAYAASIGSVGTVIGTPPNALLSAYLSEEHGIEIGFFQWMTFGVPLALAMLAAAWLILTRVYRPETKRIGAGRDAIRRELREMGRMTRPEWTVLVAFATAAVSWITFGALKQNDAFAEANPWVSYMDDTVIGMAVAVALFVVPVGGAKRAIDWDAMRELPWGILLLFGGGLALSGQFGASGLSGWIGEQVSGLKGVPTFLVVLVVVAIVLLLTELTSNTAVTNTFLPVMAGVAMGLDLPVLTLLVPTALAASMAFMLPVATPPNAIAFGSGKISISQMVRGGAAVNVTAIVMIMAAMYSVIGWALGV</sequence>
<comment type="caution">
    <text evidence="9">The sequence shown here is derived from an EMBL/GenBank/DDBJ whole genome shotgun (WGS) entry which is preliminary data.</text>
</comment>